<dbReference type="Pfam" id="PF04542">
    <property type="entry name" value="Sigma70_r2"/>
    <property type="match status" value="1"/>
</dbReference>
<name>A0A104TIU6_9BURK</name>
<feature type="domain" description="RNA polymerase sigma-70 region 2" evidence="7">
    <location>
        <begin position="57"/>
        <end position="124"/>
    </location>
</feature>
<gene>
    <name evidence="9" type="ORF">WJ96_00565</name>
    <name evidence="10" type="ORF">WL29_05310</name>
</gene>
<dbReference type="GO" id="GO:0006352">
    <property type="term" value="P:DNA-templated transcription initiation"/>
    <property type="evidence" value="ECO:0007669"/>
    <property type="project" value="InterPro"/>
</dbReference>
<dbReference type="SUPFAM" id="SSF88659">
    <property type="entry name" value="Sigma3 and sigma4 domains of RNA polymerase sigma factors"/>
    <property type="match status" value="1"/>
</dbReference>
<dbReference type="EMBL" id="LPHD01000194">
    <property type="protein sequence ID" value="KWA72740.1"/>
    <property type="molecule type" value="Genomic_DNA"/>
</dbReference>
<dbReference type="PANTHER" id="PTHR43133:SF58">
    <property type="entry name" value="ECF RNA POLYMERASE SIGMA FACTOR SIGD"/>
    <property type="match status" value="1"/>
</dbReference>
<keyword evidence="5" id="KW-0804">Transcription</keyword>
<dbReference type="InterPro" id="IPR039425">
    <property type="entry name" value="RNA_pol_sigma-70-like"/>
</dbReference>
<dbReference type="GO" id="GO:0003677">
    <property type="term" value="F:DNA binding"/>
    <property type="evidence" value="ECO:0007669"/>
    <property type="project" value="UniProtKB-KW"/>
</dbReference>
<dbReference type="InterPro" id="IPR007627">
    <property type="entry name" value="RNA_pol_sigma70_r2"/>
</dbReference>
<evidence type="ECO:0000313" key="10">
    <source>
        <dbReference type="EMBL" id="KWA72740.1"/>
    </source>
</evidence>
<dbReference type="InterPro" id="IPR014284">
    <property type="entry name" value="RNA_pol_sigma-70_dom"/>
</dbReference>
<feature type="compositionally biased region" description="Basic and acidic residues" evidence="6">
    <location>
        <begin position="1"/>
        <end position="12"/>
    </location>
</feature>
<keyword evidence="11" id="KW-1185">Reference proteome</keyword>
<dbReference type="Gene3D" id="1.10.1740.10">
    <property type="match status" value="1"/>
</dbReference>
<dbReference type="RefSeq" id="WP_042585820.1">
    <property type="nucleotide sequence ID" value="NZ_JAXKSK010000013.1"/>
</dbReference>
<dbReference type="CDD" id="cd06171">
    <property type="entry name" value="Sigma70_r4"/>
    <property type="match status" value="1"/>
</dbReference>
<reference evidence="11 12" key="1">
    <citation type="submission" date="2015-11" db="EMBL/GenBank/DDBJ databases">
        <title>Expanding the genomic diversity of Burkholderia species for the development of highly accurate diagnostics.</title>
        <authorList>
            <person name="Sahl J."/>
            <person name="Keim P."/>
            <person name="Wagner D."/>
        </authorList>
    </citation>
    <scope>NUCLEOTIDE SEQUENCE [LARGE SCALE GENOMIC DNA]</scope>
    <source>
        <strain evidence="9 11">MSMB1808WGS</strain>
        <strain evidence="10 12">MSMB2087WGS</strain>
    </source>
</reference>
<evidence type="ECO:0000256" key="3">
    <source>
        <dbReference type="ARBA" id="ARBA00023082"/>
    </source>
</evidence>
<dbReference type="InterPro" id="IPR013249">
    <property type="entry name" value="RNA_pol_sigma70_r4_t2"/>
</dbReference>
<evidence type="ECO:0000313" key="11">
    <source>
        <dbReference type="Proteomes" id="UP000056453"/>
    </source>
</evidence>
<evidence type="ECO:0000313" key="9">
    <source>
        <dbReference type="EMBL" id="KVP87844.1"/>
    </source>
</evidence>
<dbReference type="Gene3D" id="1.10.10.10">
    <property type="entry name" value="Winged helix-like DNA-binding domain superfamily/Winged helix DNA-binding domain"/>
    <property type="match status" value="1"/>
</dbReference>
<evidence type="ECO:0000259" key="8">
    <source>
        <dbReference type="Pfam" id="PF08281"/>
    </source>
</evidence>
<evidence type="ECO:0000256" key="4">
    <source>
        <dbReference type="ARBA" id="ARBA00023125"/>
    </source>
</evidence>
<dbReference type="Pfam" id="PF08281">
    <property type="entry name" value="Sigma70_r4_2"/>
    <property type="match status" value="1"/>
</dbReference>
<keyword evidence="4" id="KW-0238">DNA-binding</keyword>
<comment type="caution">
    <text evidence="10">The sequence shown here is derived from an EMBL/GenBank/DDBJ whole genome shotgun (WGS) entry which is preliminary data.</text>
</comment>
<dbReference type="Proteomes" id="UP000060630">
    <property type="component" value="Unassembled WGS sequence"/>
</dbReference>
<evidence type="ECO:0000259" key="7">
    <source>
        <dbReference type="Pfam" id="PF04542"/>
    </source>
</evidence>
<dbReference type="NCBIfam" id="TIGR02937">
    <property type="entry name" value="sigma70-ECF"/>
    <property type="match status" value="1"/>
</dbReference>
<protein>
    <submittedName>
        <fullName evidence="10">RNA polymerase subunit sigma</fullName>
    </submittedName>
</protein>
<dbReference type="InterPro" id="IPR013325">
    <property type="entry name" value="RNA_pol_sigma_r2"/>
</dbReference>
<dbReference type="EMBL" id="LPBJ01000104">
    <property type="protein sequence ID" value="KVP87844.1"/>
    <property type="molecule type" value="Genomic_DNA"/>
</dbReference>
<sequence length="217" mass="24026">MTDEKGHQESRIHLVRPASEPERGTGGHAATREDGSPDWSMLMACAQIGDRDAYRRLLESVAPYLRRLVARHGVHPDAVEDVVQDILATVHQVRHTYAPERPFGPWLVSIASRRIVDALRRQGRAASRELPFDPDHETLPGPGANLMEDAADARVLRDAIAQLPPGQRDAIQLLKLEEMSLKEAAVASGMTVGALKVAVHRGLKALRRLLEKQENDR</sequence>
<dbReference type="AlphaFoldDB" id="A0A104TIU6"/>
<feature type="compositionally biased region" description="Basic and acidic residues" evidence="6">
    <location>
        <begin position="19"/>
        <end position="35"/>
    </location>
</feature>
<keyword evidence="3" id="KW-0731">Sigma factor</keyword>
<dbReference type="InterPro" id="IPR013324">
    <property type="entry name" value="RNA_pol_sigma_r3/r4-like"/>
</dbReference>
<keyword evidence="2" id="KW-0805">Transcription regulation</keyword>
<proteinExistence type="inferred from homology"/>
<evidence type="ECO:0000313" key="12">
    <source>
        <dbReference type="Proteomes" id="UP000060630"/>
    </source>
</evidence>
<comment type="similarity">
    <text evidence="1">Belongs to the sigma-70 factor family. ECF subfamily.</text>
</comment>
<feature type="region of interest" description="Disordered" evidence="6">
    <location>
        <begin position="1"/>
        <end position="36"/>
    </location>
</feature>
<evidence type="ECO:0000256" key="5">
    <source>
        <dbReference type="ARBA" id="ARBA00023163"/>
    </source>
</evidence>
<organism evidence="10 12">
    <name type="scientific">Burkholderia ubonensis</name>
    <dbReference type="NCBI Taxonomy" id="101571"/>
    <lineage>
        <taxon>Bacteria</taxon>
        <taxon>Pseudomonadati</taxon>
        <taxon>Pseudomonadota</taxon>
        <taxon>Betaproteobacteria</taxon>
        <taxon>Burkholderiales</taxon>
        <taxon>Burkholderiaceae</taxon>
        <taxon>Burkholderia</taxon>
        <taxon>Burkholderia cepacia complex</taxon>
    </lineage>
</organism>
<dbReference type="GO" id="GO:0016987">
    <property type="term" value="F:sigma factor activity"/>
    <property type="evidence" value="ECO:0007669"/>
    <property type="project" value="UniProtKB-KW"/>
</dbReference>
<evidence type="ECO:0000256" key="2">
    <source>
        <dbReference type="ARBA" id="ARBA00023015"/>
    </source>
</evidence>
<dbReference type="PANTHER" id="PTHR43133">
    <property type="entry name" value="RNA POLYMERASE ECF-TYPE SIGMA FACTO"/>
    <property type="match status" value="1"/>
</dbReference>
<dbReference type="Proteomes" id="UP000056453">
    <property type="component" value="Unassembled WGS sequence"/>
</dbReference>
<feature type="domain" description="RNA polymerase sigma factor 70 region 4 type 2" evidence="8">
    <location>
        <begin position="155"/>
        <end position="206"/>
    </location>
</feature>
<accession>A0A104TIU6</accession>
<dbReference type="SUPFAM" id="SSF88946">
    <property type="entry name" value="Sigma2 domain of RNA polymerase sigma factors"/>
    <property type="match status" value="1"/>
</dbReference>
<evidence type="ECO:0000256" key="6">
    <source>
        <dbReference type="SAM" id="MobiDB-lite"/>
    </source>
</evidence>
<dbReference type="InterPro" id="IPR036388">
    <property type="entry name" value="WH-like_DNA-bd_sf"/>
</dbReference>
<evidence type="ECO:0000256" key="1">
    <source>
        <dbReference type="ARBA" id="ARBA00010641"/>
    </source>
</evidence>